<accession>A0A8J3VUV5</accession>
<dbReference type="InterPro" id="IPR038282">
    <property type="entry name" value="DUF2267_sf"/>
</dbReference>
<dbReference type="RefSeq" id="WP_203922599.1">
    <property type="nucleotide sequence ID" value="NZ_BONZ01000076.1"/>
</dbReference>
<sequence>MQYDQFLAQVRDRGEYADRHEAEFTTLVVLRILAGRLTGQEADDLAAQLPEEVAGILTGFSGEPETFNVHEFLRRIAEVTGASQRTAQWDASAVLSTVADAVSGGEVNDVLTQLPSGYAVLFGQSAISG</sequence>
<dbReference type="Proteomes" id="UP000642748">
    <property type="component" value="Unassembled WGS sequence"/>
</dbReference>
<gene>
    <name evidence="1" type="ORF">Raf01_73080</name>
</gene>
<dbReference type="InterPro" id="IPR018727">
    <property type="entry name" value="DUF2267"/>
</dbReference>
<evidence type="ECO:0008006" key="3">
    <source>
        <dbReference type="Google" id="ProtNLM"/>
    </source>
</evidence>
<proteinExistence type="predicted"/>
<keyword evidence="2" id="KW-1185">Reference proteome</keyword>
<dbReference type="EMBL" id="BONZ01000076">
    <property type="protein sequence ID" value="GIH19136.1"/>
    <property type="molecule type" value="Genomic_DNA"/>
</dbReference>
<reference evidence="1" key="1">
    <citation type="submission" date="2021-01" db="EMBL/GenBank/DDBJ databases">
        <title>Whole genome shotgun sequence of Rugosimonospora africana NBRC 104875.</title>
        <authorList>
            <person name="Komaki H."/>
            <person name="Tamura T."/>
        </authorList>
    </citation>
    <scope>NUCLEOTIDE SEQUENCE</scope>
    <source>
        <strain evidence="1">NBRC 104875</strain>
    </source>
</reference>
<protein>
    <recommendedName>
        <fullName evidence="3">DUF2267 domain-containing protein</fullName>
    </recommendedName>
</protein>
<dbReference type="AlphaFoldDB" id="A0A8J3VUV5"/>
<dbReference type="Pfam" id="PF10025">
    <property type="entry name" value="DUF2267"/>
    <property type="match status" value="1"/>
</dbReference>
<evidence type="ECO:0000313" key="1">
    <source>
        <dbReference type="EMBL" id="GIH19136.1"/>
    </source>
</evidence>
<dbReference type="Gene3D" id="1.10.490.110">
    <property type="entry name" value="Uncharacterized conserved protein DUF2267"/>
    <property type="match status" value="1"/>
</dbReference>
<organism evidence="1 2">
    <name type="scientific">Rugosimonospora africana</name>
    <dbReference type="NCBI Taxonomy" id="556532"/>
    <lineage>
        <taxon>Bacteria</taxon>
        <taxon>Bacillati</taxon>
        <taxon>Actinomycetota</taxon>
        <taxon>Actinomycetes</taxon>
        <taxon>Micromonosporales</taxon>
        <taxon>Micromonosporaceae</taxon>
        <taxon>Rugosimonospora</taxon>
    </lineage>
</organism>
<name>A0A8J3VUV5_9ACTN</name>
<comment type="caution">
    <text evidence="1">The sequence shown here is derived from an EMBL/GenBank/DDBJ whole genome shotgun (WGS) entry which is preliminary data.</text>
</comment>
<evidence type="ECO:0000313" key="2">
    <source>
        <dbReference type="Proteomes" id="UP000642748"/>
    </source>
</evidence>